<evidence type="ECO:0000256" key="4">
    <source>
        <dbReference type="ARBA" id="ARBA00022723"/>
    </source>
</evidence>
<comment type="caution">
    <text evidence="7">The sequence shown here is derived from an EMBL/GenBank/DDBJ whole genome shotgun (WGS) entry which is preliminary data.</text>
</comment>
<dbReference type="GO" id="GO:0005737">
    <property type="term" value="C:cytoplasm"/>
    <property type="evidence" value="ECO:0007669"/>
    <property type="project" value="TreeGrafter"/>
</dbReference>
<dbReference type="Gene3D" id="3.40.1390.30">
    <property type="entry name" value="NIF3 (NGG1p interacting factor 3)-like"/>
    <property type="match status" value="1"/>
</dbReference>
<dbReference type="GO" id="GO:0046872">
    <property type="term" value="F:metal ion binding"/>
    <property type="evidence" value="ECO:0007669"/>
    <property type="project" value="UniProtKB-UniRule"/>
</dbReference>
<evidence type="ECO:0000256" key="2">
    <source>
        <dbReference type="ARBA" id="ARBA00011643"/>
    </source>
</evidence>
<dbReference type="InterPro" id="IPR036069">
    <property type="entry name" value="DUF34/NIF3_sf"/>
</dbReference>
<dbReference type="Gene3D" id="3.30.70.120">
    <property type="match status" value="1"/>
</dbReference>
<dbReference type="SUPFAM" id="SSF102705">
    <property type="entry name" value="NIF3 (NGG1p interacting factor 3)-like"/>
    <property type="match status" value="1"/>
</dbReference>
<feature type="binding site" evidence="6">
    <location>
        <position position="336"/>
    </location>
    <ligand>
        <name>a divalent metal cation</name>
        <dbReference type="ChEBI" id="CHEBI:60240"/>
        <label>1</label>
    </ligand>
</feature>
<comment type="subunit">
    <text evidence="2">Homohexamer.</text>
</comment>
<gene>
    <name evidence="7" type="ORF">GCM10011575_19180</name>
</gene>
<evidence type="ECO:0000256" key="3">
    <source>
        <dbReference type="ARBA" id="ARBA00022112"/>
    </source>
</evidence>
<feature type="binding site" evidence="6">
    <location>
        <position position="65"/>
    </location>
    <ligand>
        <name>a divalent metal cation</name>
        <dbReference type="ChEBI" id="CHEBI:60240"/>
        <label>1</label>
    </ligand>
</feature>
<keyword evidence="8" id="KW-1185">Reference proteome</keyword>
<evidence type="ECO:0000256" key="6">
    <source>
        <dbReference type="PIRSR" id="PIRSR602678-1"/>
    </source>
</evidence>
<reference evidence="7" key="2">
    <citation type="submission" date="2020-09" db="EMBL/GenBank/DDBJ databases">
        <authorList>
            <person name="Sun Q."/>
            <person name="Zhou Y."/>
        </authorList>
    </citation>
    <scope>NUCLEOTIDE SEQUENCE</scope>
    <source>
        <strain evidence="7">CGMCC 4.7306</strain>
    </source>
</reference>
<dbReference type="EMBL" id="BMMZ01000004">
    <property type="protein sequence ID" value="GGL60814.1"/>
    <property type="molecule type" value="Genomic_DNA"/>
</dbReference>
<evidence type="ECO:0000256" key="1">
    <source>
        <dbReference type="ARBA" id="ARBA00006964"/>
    </source>
</evidence>
<organism evidence="7 8">
    <name type="scientific">Microlunatus endophyticus</name>
    <dbReference type="NCBI Taxonomy" id="1716077"/>
    <lineage>
        <taxon>Bacteria</taxon>
        <taxon>Bacillati</taxon>
        <taxon>Actinomycetota</taxon>
        <taxon>Actinomycetes</taxon>
        <taxon>Propionibacteriales</taxon>
        <taxon>Propionibacteriaceae</taxon>
        <taxon>Microlunatus</taxon>
    </lineage>
</organism>
<dbReference type="FunFam" id="3.40.1390.30:FF:000001">
    <property type="entry name" value="GTP cyclohydrolase 1 type 2"/>
    <property type="match status" value="1"/>
</dbReference>
<dbReference type="AlphaFoldDB" id="A0A917S627"/>
<name>A0A917S627_9ACTN</name>
<feature type="binding site" evidence="6">
    <location>
        <position position="340"/>
    </location>
    <ligand>
        <name>a divalent metal cation</name>
        <dbReference type="ChEBI" id="CHEBI:60240"/>
        <label>1</label>
    </ligand>
</feature>
<proteinExistence type="inferred from homology"/>
<accession>A0A917S627</accession>
<dbReference type="PANTHER" id="PTHR13799">
    <property type="entry name" value="NGG1 INTERACTING FACTOR 3"/>
    <property type="match status" value="1"/>
</dbReference>
<dbReference type="NCBIfam" id="TIGR00486">
    <property type="entry name" value="YbgI_SA1388"/>
    <property type="match status" value="1"/>
</dbReference>
<sequence>MITIGDLQSLLSTHYPAGSAESWDRVGLVTGNSAEPVRGVLLTVDVTDAIIEQAAGLDANLIIAHHPLLLRGVNAIDPKQPKGRMITRLIRSGTGLITAHTNADIPVGGVADSVAAALGLTGTRPLRTVPVQPLDQLITYVPREHTKTVIDTLSAAGAGALGSYERAAFTVTGTGTFTPRPGAHPAIGEPGRREQVTEDLVEMIMDRRVRDQVVAALLAAHPYEVPAYRIVEVAFPVDGGPAAGLGRIGRIEPITLAGFADRVASVLPDTAAGIRIAGDRDRVITTVALQGGAGDDLLDTARLAGADVYLTSDLRHHPASEAVAWEAAPALIDVPHWAAEWLWLPALQAELEDQLPGLPVTVSRIVTDPWTFRI</sequence>
<dbReference type="InterPro" id="IPR015867">
    <property type="entry name" value="N-reg_PII/ATP_PRibTrfase_C"/>
</dbReference>
<evidence type="ECO:0000256" key="5">
    <source>
        <dbReference type="PIRNR" id="PIRNR037489"/>
    </source>
</evidence>
<dbReference type="Pfam" id="PF01784">
    <property type="entry name" value="DUF34_NIF3"/>
    <property type="match status" value="1"/>
</dbReference>
<dbReference type="RefSeq" id="WP_188894976.1">
    <property type="nucleotide sequence ID" value="NZ_BMMZ01000004.1"/>
</dbReference>
<protein>
    <recommendedName>
        <fullName evidence="3 5">GTP cyclohydrolase 1 type 2 homolog</fullName>
    </recommendedName>
</protein>
<dbReference type="PANTHER" id="PTHR13799:SF14">
    <property type="entry name" value="GTP CYCLOHYDROLASE 1 TYPE 2 HOMOLOG"/>
    <property type="match status" value="1"/>
</dbReference>
<dbReference type="InterPro" id="IPR002678">
    <property type="entry name" value="DUF34/NIF3"/>
</dbReference>
<dbReference type="PIRSF" id="PIRSF037489">
    <property type="entry name" value="UCP037489_NIF3_YqfO"/>
    <property type="match status" value="1"/>
</dbReference>
<reference evidence="7" key="1">
    <citation type="journal article" date="2014" name="Int. J. Syst. Evol. Microbiol.">
        <title>Complete genome sequence of Corynebacterium casei LMG S-19264T (=DSM 44701T), isolated from a smear-ripened cheese.</title>
        <authorList>
            <consortium name="US DOE Joint Genome Institute (JGI-PGF)"/>
            <person name="Walter F."/>
            <person name="Albersmeier A."/>
            <person name="Kalinowski J."/>
            <person name="Ruckert C."/>
        </authorList>
    </citation>
    <scope>NUCLEOTIDE SEQUENCE</scope>
    <source>
        <strain evidence="7">CGMCC 4.7306</strain>
    </source>
</reference>
<evidence type="ECO:0000313" key="7">
    <source>
        <dbReference type="EMBL" id="GGL60814.1"/>
    </source>
</evidence>
<feature type="binding site" evidence="6">
    <location>
        <position position="66"/>
    </location>
    <ligand>
        <name>a divalent metal cation</name>
        <dbReference type="ChEBI" id="CHEBI:60240"/>
        <label>1</label>
    </ligand>
</feature>
<evidence type="ECO:0000313" key="8">
    <source>
        <dbReference type="Proteomes" id="UP000613840"/>
    </source>
</evidence>
<keyword evidence="4 5" id="KW-0479">Metal-binding</keyword>
<dbReference type="Proteomes" id="UP000613840">
    <property type="component" value="Unassembled WGS sequence"/>
</dbReference>
<dbReference type="InterPro" id="IPR017221">
    <property type="entry name" value="DUF34/NIF3_bac"/>
</dbReference>
<comment type="similarity">
    <text evidence="1 5">Belongs to the GTP cyclohydrolase I type 2/NIF3 family.</text>
</comment>
<feature type="binding site" evidence="6">
    <location>
        <position position="104"/>
    </location>
    <ligand>
        <name>a divalent metal cation</name>
        <dbReference type="ChEBI" id="CHEBI:60240"/>
        <label>1</label>
    </ligand>
</feature>